<gene>
    <name evidence="6" type="ORF">DB32_004611</name>
</gene>
<evidence type="ECO:0000256" key="3">
    <source>
        <dbReference type="ARBA" id="ARBA00023125"/>
    </source>
</evidence>
<comment type="similarity">
    <text evidence="1">Belongs to the LysR transcriptional regulatory family.</text>
</comment>
<dbReference type="InterPro" id="IPR050389">
    <property type="entry name" value="LysR-type_TF"/>
</dbReference>
<dbReference type="Pfam" id="PF00126">
    <property type="entry name" value="HTH_1"/>
    <property type="match status" value="1"/>
</dbReference>
<evidence type="ECO:0000313" key="6">
    <source>
        <dbReference type="EMBL" id="AKF07462.1"/>
    </source>
</evidence>
<reference evidence="6 7" key="1">
    <citation type="submission" date="2015-03" db="EMBL/GenBank/DDBJ databases">
        <title>Genome assembly of Sandaracinus amylolyticus DSM 53668.</title>
        <authorList>
            <person name="Sharma G."/>
            <person name="Subramanian S."/>
        </authorList>
    </citation>
    <scope>NUCLEOTIDE SEQUENCE [LARGE SCALE GENOMIC DNA]</scope>
    <source>
        <strain evidence="6 7">DSM 53668</strain>
    </source>
</reference>
<dbReference type="InterPro" id="IPR037402">
    <property type="entry name" value="YidZ_PBP2"/>
</dbReference>
<dbReference type="RefSeq" id="WP_053234717.1">
    <property type="nucleotide sequence ID" value="NZ_CP011125.1"/>
</dbReference>
<dbReference type="SUPFAM" id="SSF53850">
    <property type="entry name" value="Periplasmic binding protein-like II"/>
    <property type="match status" value="1"/>
</dbReference>
<dbReference type="Pfam" id="PF03466">
    <property type="entry name" value="LysR_substrate"/>
    <property type="match status" value="1"/>
</dbReference>
<evidence type="ECO:0000313" key="7">
    <source>
        <dbReference type="Proteomes" id="UP000034883"/>
    </source>
</evidence>
<dbReference type="InterPro" id="IPR036388">
    <property type="entry name" value="WH-like_DNA-bd_sf"/>
</dbReference>
<evidence type="ECO:0000256" key="1">
    <source>
        <dbReference type="ARBA" id="ARBA00009437"/>
    </source>
</evidence>
<evidence type="ECO:0000259" key="5">
    <source>
        <dbReference type="PROSITE" id="PS50931"/>
    </source>
</evidence>
<accession>A0A0F6W4S1</accession>
<dbReference type="Proteomes" id="UP000034883">
    <property type="component" value="Chromosome"/>
</dbReference>
<evidence type="ECO:0000256" key="2">
    <source>
        <dbReference type="ARBA" id="ARBA00023015"/>
    </source>
</evidence>
<dbReference type="InterPro" id="IPR036390">
    <property type="entry name" value="WH_DNA-bd_sf"/>
</dbReference>
<dbReference type="EMBL" id="CP011125">
    <property type="protein sequence ID" value="AKF07462.1"/>
    <property type="molecule type" value="Genomic_DNA"/>
</dbReference>
<name>A0A0F6W4S1_9BACT</name>
<evidence type="ECO:0000256" key="4">
    <source>
        <dbReference type="ARBA" id="ARBA00023163"/>
    </source>
</evidence>
<dbReference type="InterPro" id="IPR000847">
    <property type="entry name" value="LysR_HTH_N"/>
</dbReference>
<keyword evidence="4" id="KW-0804">Transcription</keyword>
<organism evidence="6 7">
    <name type="scientific">Sandaracinus amylolyticus</name>
    <dbReference type="NCBI Taxonomy" id="927083"/>
    <lineage>
        <taxon>Bacteria</taxon>
        <taxon>Pseudomonadati</taxon>
        <taxon>Myxococcota</taxon>
        <taxon>Polyangia</taxon>
        <taxon>Polyangiales</taxon>
        <taxon>Sandaracinaceae</taxon>
        <taxon>Sandaracinus</taxon>
    </lineage>
</organism>
<dbReference type="GO" id="GO:0003700">
    <property type="term" value="F:DNA-binding transcription factor activity"/>
    <property type="evidence" value="ECO:0007669"/>
    <property type="project" value="InterPro"/>
</dbReference>
<sequence>MDARSSFAMLTAAPELAGIDLNLLVVLDALLAERNVTRAARRLGLTQPSTSHALSRLRELLGDPLLVRVGRAMHTTPRADALAPALARTLADVRRLLQVEPAFDPATSQRAFTVACPDLLAPQVPAIVARMQREAPHCGLELRPPIAGDDTTALGAGGIDLALAPAPREGTGLVQRALGTVRWGVLARRGHPALRRRTITREAWLAHPHVVVRTGSASPSAVGVAIERLGLERRVGLVVPGFLLVPRVVASTDMLAAVPRELVVDVAREMDLVVVDVPIPIGAIPVAALWHERFHADAGHRWMRGVIVEELTRALRS</sequence>
<keyword evidence="3" id="KW-0238">DNA-binding</keyword>
<dbReference type="SUPFAM" id="SSF46785">
    <property type="entry name" value="Winged helix' DNA-binding domain"/>
    <property type="match status" value="1"/>
</dbReference>
<dbReference type="Gene3D" id="3.40.190.10">
    <property type="entry name" value="Periplasmic binding protein-like II"/>
    <property type="match status" value="2"/>
</dbReference>
<dbReference type="KEGG" id="samy:DB32_004611"/>
<dbReference type="InterPro" id="IPR005119">
    <property type="entry name" value="LysR_subst-bd"/>
</dbReference>
<dbReference type="PANTHER" id="PTHR30118">
    <property type="entry name" value="HTH-TYPE TRANSCRIPTIONAL REGULATOR LEUO-RELATED"/>
    <property type="match status" value="1"/>
</dbReference>
<dbReference type="CDD" id="cd08417">
    <property type="entry name" value="PBP2_Nitroaromatics_like"/>
    <property type="match status" value="1"/>
</dbReference>
<dbReference type="PRINTS" id="PR00039">
    <property type="entry name" value="HTHLYSR"/>
</dbReference>
<dbReference type="AlphaFoldDB" id="A0A0F6W4S1"/>
<dbReference type="GO" id="GO:0003677">
    <property type="term" value="F:DNA binding"/>
    <property type="evidence" value="ECO:0007669"/>
    <property type="project" value="UniProtKB-KW"/>
</dbReference>
<feature type="domain" description="HTH lysR-type" evidence="5">
    <location>
        <begin position="19"/>
        <end position="76"/>
    </location>
</feature>
<protein>
    <submittedName>
        <fullName evidence="6">Transcriptional regulator</fullName>
    </submittedName>
</protein>
<keyword evidence="7" id="KW-1185">Reference proteome</keyword>
<dbReference type="PANTHER" id="PTHR30118:SF15">
    <property type="entry name" value="TRANSCRIPTIONAL REGULATORY PROTEIN"/>
    <property type="match status" value="1"/>
</dbReference>
<proteinExistence type="inferred from homology"/>
<keyword evidence="2" id="KW-0805">Transcription regulation</keyword>
<dbReference type="PROSITE" id="PS50931">
    <property type="entry name" value="HTH_LYSR"/>
    <property type="match status" value="1"/>
</dbReference>
<dbReference type="Gene3D" id="1.10.10.10">
    <property type="entry name" value="Winged helix-like DNA-binding domain superfamily/Winged helix DNA-binding domain"/>
    <property type="match status" value="1"/>
</dbReference>